<protein>
    <submittedName>
        <fullName evidence="4">Fumarylacetoacetate hydrolase family protein</fullName>
    </submittedName>
</protein>
<accession>A0ABP9I373</accession>
<dbReference type="InterPro" id="IPR036663">
    <property type="entry name" value="Fumarylacetoacetase_C_sf"/>
</dbReference>
<dbReference type="EMBL" id="BAABIL010000407">
    <property type="protein sequence ID" value="GAA4985973.1"/>
    <property type="molecule type" value="Genomic_DNA"/>
</dbReference>
<name>A0ABP9I373_9ACTN</name>
<dbReference type="PANTHER" id="PTHR42796:SF4">
    <property type="entry name" value="FUMARYLACETOACETATE HYDROLASE DOMAIN-CONTAINING PROTEIN 2A"/>
    <property type="match status" value="1"/>
</dbReference>
<dbReference type="InterPro" id="IPR011234">
    <property type="entry name" value="Fumarylacetoacetase-like_C"/>
</dbReference>
<dbReference type="Pfam" id="PF01557">
    <property type="entry name" value="FAA_hydrolase"/>
    <property type="match status" value="1"/>
</dbReference>
<evidence type="ECO:0000313" key="5">
    <source>
        <dbReference type="Proteomes" id="UP001501195"/>
    </source>
</evidence>
<comment type="similarity">
    <text evidence="1">Belongs to the FAH family.</text>
</comment>
<evidence type="ECO:0000256" key="2">
    <source>
        <dbReference type="ARBA" id="ARBA00022723"/>
    </source>
</evidence>
<dbReference type="Gene3D" id="3.90.850.10">
    <property type="entry name" value="Fumarylacetoacetase-like, C-terminal domain"/>
    <property type="match status" value="1"/>
</dbReference>
<proteinExistence type="inferred from homology"/>
<evidence type="ECO:0000313" key="4">
    <source>
        <dbReference type="EMBL" id="GAA4985973.1"/>
    </source>
</evidence>
<evidence type="ECO:0000259" key="3">
    <source>
        <dbReference type="Pfam" id="PF01557"/>
    </source>
</evidence>
<keyword evidence="5" id="KW-1185">Reference proteome</keyword>
<sequence length="293" mass="30365">MHLLRLGPPGREVPAVADSGRTHDLAPVCAEVGVRDVDGAFLAAGGVERTSAVLAAGTLPELAGAAGMRVGAPVARPGAVLCIGQNYAAHAAESGAAPPDSPILFLKHPGTVVGPHDDVLIPPGAKKVDWEVELAVVIGRRARYLRSPEEAAAHIAGYAVSNDVSERDYQLAESGGQWSKGKCCETFNPLGPWLVPAEDLPADVQSLGLRSAVNGEPRQDSSTADMVFSAAVLVHHLSQYLVLEPGDVVNTGTPEGVALSGRFPYLGAGDVVEVEVDGLGRQRSTVRDAEVDA</sequence>
<dbReference type="RefSeq" id="WP_345712998.1">
    <property type="nucleotide sequence ID" value="NZ_BAABIL010000407.1"/>
</dbReference>
<gene>
    <name evidence="4" type="ORF">GCM10023225_25650</name>
</gene>
<keyword evidence="4" id="KW-0378">Hydrolase</keyword>
<dbReference type="Proteomes" id="UP001501195">
    <property type="component" value="Unassembled WGS sequence"/>
</dbReference>
<dbReference type="SUPFAM" id="SSF56529">
    <property type="entry name" value="FAH"/>
    <property type="match status" value="1"/>
</dbReference>
<keyword evidence="2" id="KW-0479">Metal-binding</keyword>
<feature type="domain" description="Fumarylacetoacetase-like C-terminal" evidence="3">
    <location>
        <begin position="80"/>
        <end position="287"/>
    </location>
</feature>
<dbReference type="InterPro" id="IPR051121">
    <property type="entry name" value="FAH"/>
</dbReference>
<dbReference type="PANTHER" id="PTHR42796">
    <property type="entry name" value="FUMARYLACETOACETATE HYDROLASE DOMAIN-CONTAINING PROTEIN 2A-RELATED"/>
    <property type="match status" value="1"/>
</dbReference>
<dbReference type="GO" id="GO:0016787">
    <property type="term" value="F:hydrolase activity"/>
    <property type="evidence" value="ECO:0007669"/>
    <property type="project" value="UniProtKB-KW"/>
</dbReference>
<comment type="caution">
    <text evidence="4">The sequence shown here is derived from an EMBL/GenBank/DDBJ whole genome shotgun (WGS) entry which is preliminary data.</text>
</comment>
<evidence type="ECO:0000256" key="1">
    <source>
        <dbReference type="ARBA" id="ARBA00010211"/>
    </source>
</evidence>
<reference evidence="5" key="1">
    <citation type="journal article" date="2019" name="Int. J. Syst. Evol. Microbiol.">
        <title>The Global Catalogue of Microorganisms (GCM) 10K type strain sequencing project: providing services to taxonomists for standard genome sequencing and annotation.</title>
        <authorList>
            <consortium name="The Broad Institute Genomics Platform"/>
            <consortium name="The Broad Institute Genome Sequencing Center for Infectious Disease"/>
            <person name="Wu L."/>
            <person name="Ma J."/>
        </authorList>
    </citation>
    <scope>NUCLEOTIDE SEQUENCE [LARGE SCALE GENOMIC DNA]</scope>
    <source>
        <strain evidence="5">JCM 18126</strain>
    </source>
</reference>
<organism evidence="4 5">
    <name type="scientific">Kineococcus glutinatus</name>
    <dbReference type="NCBI Taxonomy" id="1070872"/>
    <lineage>
        <taxon>Bacteria</taxon>
        <taxon>Bacillati</taxon>
        <taxon>Actinomycetota</taxon>
        <taxon>Actinomycetes</taxon>
        <taxon>Kineosporiales</taxon>
        <taxon>Kineosporiaceae</taxon>
        <taxon>Kineococcus</taxon>
    </lineage>
</organism>